<keyword evidence="1 2" id="KW-0732">Signal</keyword>
<dbReference type="InterPro" id="IPR006059">
    <property type="entry name" value="SBP"/>
</dbReference>
<name>A0ABY8QTF5_9MICO</name>
<dbReference type="SUPFAM" id="SSF53850">
    <property type="entry name" value="Periplasmic binding protein-like II"/>
    <property type="match status" value="1"/>
</dbReference>
<dbReference type="PROSITE" id="PS51257">
    <property type="entry name" value="PROKAR_LIPOPROTEIN"/>
    <property type="match status" value="1"/>
</dbReference>
<dbReference type="Gene3D" id="3.40.190.10">
    <property type="entry name" value="Periplasmic binding protein-like II"/>
    <property type="match status" value="2"/>
</dbReference>
<dbReference type="Proteomes" id="UP001209083">
    <property type="component" value="Chromosome"/>
</dbReference>
<evidence type="ECO:0000256" key="1">
    <source>
        <dbReference type="ARBA" id="ARBA00022729"/>
    </source>
</evidence>
<keyword evidence="4" id="KW-1185">Reference proteome</keyword>
<feature type="signal peptide" evidence="2">
    <location>
        <begin position="1"/>
        <end position="20"/>
    </location>
</feature>
<feature type="chain" id="PRO_5046448296" evidence="2">
    <location>
        <begin position="21"/>
        <end position="351"/>
    </location>
</feature>
<dbReference type="EMBL" id="CP090958">
    <property type="protein sequence ID" value="WGW11531.1"/>
    <property type="molecule type" value="Genomic_DNA"/>
</dbReference>
<gene>
    <name evidence="3" type="ORF">LWF01_15775</name>
</gene>
<evidence type="ECO:0000313" key="3">
    <source>
        <dbReference type="EMBL" id="WGW11531.1"/>
    </source>
</evidence>
<organism evidence="3 4">
    <name type="scientific">Saxibacter everestensis</name>
    <dbReference type="NCBI Taxonomy" id="2909229"/>
    <lineage>
        <taxon>Bacteria</taxon>
        <taxon>Bacillati</taxon>
        <taxon>Actinomycetota</taxon>
        <taxon>Actinomycetes</taxon>
        <taxon>Micrococcales</taxon>
        <taxon>Brevibacteriaceae</taxon>
        <taxon>Saxibacter</taxon>
    </lineage>
</organism>
<dbReference type="PANTHER" id="PTHR30006">
    <property type="entry name" value="THIAMINE-BINDING PERIPLASMIC PROTEIN-RELATED"/>
    <property type="match status" value="1"/>
</dbReference>
<accession>A0ABY8QTF5</accession>
<reference evidence="3 4" key="1">
    <citation type="submission" date="2023-05" db="EMBL/GenBank/DDBJ databases">
        <title>Lithophilousrod everest ZFBP1038 complete genpme.</title>
        <authorList>
            <person name="Tian M."/>
        </authorList>
    </citation>
    <scope>NUCLEOTIDE SEQUENCE [LARGE SCALE GENOMIC DNA]</scope>
    <source>
        <strain evidence="3 4">ZFBP1038</strain>
    </source>
</reference>
<evidence type="ECO:0000256" key="2">
    <source>
        <dbReference type="SAM" id="SignalP"/>
    </source>
</evidence>
<sequence length="351" mass="37532">MSTKTLLAAATLAASLTAVVGCSGPDSGADANTEVNILGYAALFEDKYTEAVISKFESEHEDITVNFVPAQNSAEMLGKLRSEKSNPTIDVAILDTSVANTGVREGVFSKITEEEVPNLANVVDMGKNPDGYGPAVTFDNLTVLYNTEKVKQAPTGTEDLWNAPNSTVAIPAPPDIQGIALTVLTANNLGDDYKKDIGPTIERLGQLAPKVNTWDPQPDVYQTVTSGQASYAIGWNARSQIFSDESNGALGVVQPADGIAFQINTINAVEGATNPDAAREFIDFALSKEAQESFASAMFYAPTVSNVELPADVQERVASPQDPNIVDIDWVWMADKRDAWTDQWRRGVIGG</sequence>
<dbReference type="PANTHER" id="PTHR30006:SF2">
    <property type="entry name" value="ABC TRANSPORTER SUBSTRATE-BINDING PROTEIN"/>
    <property type="match status" value="1"/>
</dbReference>
<protein>
    <submittedName>
        <fullName evidence="3">Extracellular solute-binding protein</fullName>
    </submittedName>
</protein>
<evidence type="ECO:0000313" key="4">
    <source>
        <dbReference type="Proteomes" id="UP001209083"/>
    </source>
</evidence>
<proteinExistence type="predicted"/>
<dbReference type="Pfam" id="PF13416">
    <property type="entry name" value="SBP_bac_8"/>
    <property type="match status" value="1"/>
</dbReference>
<dbReference type="RefSeq" id="WP_349638321.1">
    <property type="nucleotide sequence ID" value="NZ_CP090958.1"/>
</dbReference>